<proteinExistence type="inferred from homology"/>
<evidence type="ECO:0000256" key="7">
    <source>
        <dbReference type="ARBA" id="ARBA00023237"/>
    </source>
</evidence>
<evidence type="ECO:0000256" key="2">
    <source>
        <dbReference type="ARBA" id="ARBA00007613"/>
    </source>
</evidence>
<reference evidence="8 9" key="1">
    <citation type="submission" date="2012-05" db="EMBL/GenBank/DDBJ databases">
        <authorList>
            <person name="Weinstock G."/>
            <person name="Sodergren E."/>
            <person name="Lobos E.A."/>
            <person name="Fulton L."/>
            <person name="Fulton R."/>
            <person name="Courtney L."/>
            <person name="Fronick C."/>
            <person name="O'Laughlin M."/>
            <person name="Godfrey J."/>
            <person name="Wilson R.M."/>
            <person name="Miner T."/>
            <person name="Farmer C."/>
            <person name="Delehaunty K."/>
            <person name="Cordes M."/>
            <person name="Minx P."/>
            <person name="Tomlinson C."/>
            <person name="Chen J."/>
            <person name="Wollam A."/>
            <person name="Pepin K.H."/>
            <person name="Bhonagiri V."/>
            <person name="Zhang X."/>
            <person name="Suruliraj S."/>
            <person name="Warren W."/>
            <person name="Mitreva M."/>
            <person name="Mardis E.R."/>
            <person name="Wilson R.K."/>
        </authorList>
    </citation>
    <scope>NUCLEOTIDE SEQUENCE [LARGE SCALE GENOMIC DNA]</scope>
    <source>
        <strain evidence="8 9">F0037</strain>
    </source>
</reference>
<keyword evidence="5" id="KW-0812">Transmembrane</keyword>
<comment type="similarity">
    <text evidence="2">Belongs to the outer membrane factor (OMF) (TC 1.B.17) family.</text>
</comment>
<dbReference type="SUPFAM" id="SSF56954">
    <property type="entry name" value="Outer membrane efflux proteins (OEP)"/>
    <property type="match status" value="1"/>
</dbReference>
<gene>
    <name evidence="8" type="ORF">HMPREF9134_01437</name>
</gene>
<dbReference type="eggNOG" id="COG1538">
    <property type="taxonomic scope" value="Bacteria"/>
</dbReference>
<dbReference type="InterPro" id="IPR003423">
    <property type="entry name" value="OMP_efflux"/>
</dbReference>
<dbReference type="GO" id="GO:0015562">
    <property type="term" value="F:efflux transmembrane transporter activity"/>
    <property type="evidence" value="ECO:0007669"/>
    <property type="project" value="InterPro"/>
</dbReference>
<dbReference type="AlphaFoldDB" id="L1NB02"/>
<accession>L1NB02</accession>
<comment type="caution">
    <text evidence="8">The sequence shown here is derived from an EMBL/GenBank/DDBJ whole genome shotgun (WGS) entry which is preliminary data.</text>
</comment>
<sequence>MISTLYLDGIMSKMNWNKMLRYALLWGFIGAMASQPKLVAQSEVKVGEGASSQPLKLSIEDAVRLAIEHSAQVKTSRLAVDQARYEQKKTIGGLYPNVNLSGSYTYVLKKQKVYFGGDDPSSPMAGMFPSDGIEMGEKHALQGGIVAGMPIIAPQLWASLELDKQAVALAEEKARSSKIALEAEVRKAYMGILLARESERVLQSNYNNAKTNYDQIVAKWQQGVVAEYDKIRMDAQVKNILPNLVQAREAIRLSEAKLKVLLALDPSVSIEVVEQLGDYQQRVMGAIPEQMGSISLEENSQLRTLDLQGKQLDAALRVKKMAFMPTLSLSFNYMYNFSSDKFRLDNSKRWSPFSTIALSLNVPLFSGFSRQNDVRATRSQIQQLSLQRIDAERQLHLSAMNSLSAQTNAIEQFVAAKEAVASAEKGYEIAQVRYRTGEGTILELNDADMALLQARLNYSQAIYNYMVAVYSLDELKGISHSAK</sequence>
<evidence type="ECO:0000256" key="5">
    <source>
        <dbReference type="ARBA" id="ARBA00022692"/>
    </source>
</evidence>
<evidence type="ECO:0000313" key="8">
    <source>
        <dbReference type="EMBL" id="EKY00699.1"/>
    </source>
</evidence>
<keyword evidence="6" id="KW-0472">Membrane</keyword>
<keyword evidence="7" id="KW-0998">Cell outer membrane</keyword>
<dbReference type="Gene3D" id="1.20.1600.10">
    <property type="entry name" value="Outer membrane efflux proteins (OEP)"/>
    <property type="match status" value="1"/>
</dbReference>
<dbReference type="GO" id="GO:0009279">
    <property type="term" value="C:cell outer membrane"/>
    <property type="evidence" value="ECO:0007669"/>
    <property type="project" value="UniProtKB-SubCell"/>
</dbReference>
<evidence type="ECO:0000256" key="6">
    <source>
        <dbReference type="ARBA" id="ARBA00023136"/>
    </source>
</evidence>
<protein>
    <submittedName>
        <fullName evidence="8">Outer membrane efflux protein</fullName>
    </submittedName>
</protein>
<name>L1NB02_9PORP</name>
<evidence type="ECO:0000256" key="4">
    <source>
        <dbReference type="ARBA" id="ARBA00022452"/>
    </source>
</evidence>
<dbReference type="Proteomes" id="UP000010408">
    <property type="component" value="Unassembled WGS sequence"/>
</dbReference>
<dbReference type="STRING" id="1127696.HMPREF9134_01437"/>
<dbReference type="InterPro" id="IPR051906">
    <property type="entry name" value="TolC-like"/>
</dbReference>
<dbReference type="PATRIC" id="fig|1127696.3.peg.1301"/>
<dbReference type="GO" id="GO:0015288">
    <property type="term" value="F:porin activity"/>
    <property type="evidence" value="ECO:0007669"/>
    <property type="project" value="TreeGrafter"/>
</dbReference>
<dbReference type="HOGENOM" id="CLU_012817_10_0_10"/>
<keyword evidence="3" id="KW-0813">Transport</keyword>
<dbReference type="PANTHER" id="PTHR30026:SF20">
    <property type="entry name" value="OUTER MEMBRANE PROTEIN TOLC"/>
    <property type="match status" value="1"/>
</dbReference>
<keyword evidence="4" id="KW-1134">Transmembrane beta strand</keyword>
<dbReference type="GO" id="GO:1990281">
    <property type="term" value="C:efflux pump complex"/>
    <property type="evidence" value="ECO:0007669"/>
    <property type="project" value="TreeGrafter"/>
</dbReference>
<dbReference type="PANTHER" id="PTHR30026">
    <property type="entry name" value="OUTER MEMBRANE PROTEIN TOLC"/>
    <property type="match status" value="1"/>
</dbReference>
<dbReference type="EMBL" id="AMEQ01000037">
    <property type="protein sequence ID" value="EKY00699.1"/>
    <property type="molecule type" value="Genomic_DNA"/>
</dbReference>
<evidence type="ECO:0000256" key="3">
    <source>
        <dbReference type="ARBA" id="ARBA00022448"/>
    </source>
</evidence>
<evidence type="ECO:0000256" key="1">
    <source>
        <dbReference type="ARBA" id="ARBA00004442"/>
    </source>
</evidence>
<evidence type="ECO:0000313" key="9">
    <source>
        <dbReference type="Proteomes" id="UP000010408"/>
    </source>
</evidence>
<comment type="subcellular location">
    <subcellularLocation>
        <location evidence="1">Cell outer membrane</location>
    </subcellularLocation>
</comment>
<organism evidence="8 9">
    <name type="scientific">Porphyromonas catoniae F0037</name>
    <dbReference type="NCBI Taxonomy" id="1127696"/>
    <lineage>
        <taxon>Bacteria</taxon>
        <taxon>Pseudomonadati</taxon>
        <taxon>Bacteroidota</taxon>
        <taxon>Bacteroidia</taxon>
        <taxon>Bacteroidales</taxon>
        <taxon>Porphyromonadaceae</taxon>
        <taxon>Porphyromonas</taxon>
    </lineage>
</organism>
<dbReference type="Pfam" id="PF02321">
    <property type="entry name" value="OEP"/>
    <property type="match status" value="2"/>
</dbReference>